<evidence type="ECO:0000313" key="2">
    <source>
        <dbReference type="EMBL" id="NNH03749.1"/>
    </source>
</evidence>
<keyword evidence="3" id="KW-1185">Reference proteome</keyword>
<gene>
    <name evidence="2" type="ORF">HLA99_07805</name>
</gene>
<feature type="transmembrane region" description="Helical" evidence="1">
    <location>
        <begin position="40"/>
        <end position="59"/>
    </location>
</feature>
<dbReference type="EMBL" id="JABEMB010000008">
    <property type="protein sequence ID" value="NNH03749.1"/>
    <property type="molecule type" value="Genomic_DNA"/>
</dbReference>
<dbReference type="Proteomes" id="UP000543598">
    <property type="component" value="Unassembled WGS sequence"/>
</dbReference>
<dbReference type="RefSeq" id="WP_167036279.1">
    <property type="nucleotide sequence ID" value="NZ_BAAANA010000001.1"/>
</dbReference>
<keyword evidence="1" id="KW-0812">Transmembrane</keyword>
<accession>A0A7Y2LZM4</accession>
<organism evidence="2 3">
    <name type="scientific">Microbacterium ulmi</name>
    <dbReference type="NCBI Taxonomy" id="179095"/>
    <lineage>
        <taxon>Bacteria</taxon>
        <taxon>Bacillati</taxon>
        <taxon>Actinomycetota</taxon>
        <taxon>Actinomycetes</taxon>
        <taxon>Micrococcales</taxon>
        <taxon>Microbacteriaceae</taxon>
        <taxon>Microbacterium</taxon>
    </lineage>
</organism>
<dbReference type="AlphaFoldDB" id="A0A7Y2LZM4"/>
<proteinExistence type="predicted"/>
<comment type="caution">
    <text evidence="2">The sequence shown here is derived from an EMBL/GenBank/DDBJ whole genome shotgun (WGS) entry which is preliminary data.</text>
</comment>
<evidence type="ECO:0000256" key="1">
    <source>
        <dbReference type="SAM" id="Phobius"/>
    </source>
</evidence>
<reference evidence="2 3" key="1">
    <citation type="submission" date="2020-05" db="EMBL/GenBank/DDBJ databases">
        <title>MicrobeNet Type strains.</title>
        <authorList>
            <person name="Nicholson A.C."/>
        </authorList>
    </citation>
    <scope>NUCLEOTIDE SEQUENCE [LARGE SCALE GENOMIC DNA]</scope>
    <source>
        <strain evidence="2 3">JCM 14282</strain>
    </source>
</reference>
<protein>
    <submittedName>
        <fullName evidence="2">Uncharacterized protein</fullName>
    </submittedName>
</protein>
<evidence type="ECO:0000313" key="3">
    <source>
        <dbReference type="Proteomes" id="UP000543598"/>
    </source>
</evidence>
<keyword evidence="1" id="KW-0472">Membrane</keyword>
<keyword evidence="1" id="KW-1133">Transmembrane helix</keyword>
<name>A0A7Y2LZM4_9MICO</name>
<sequence>MSLALVLVAIACLVAAAVLWQRNKKAGVDGVGRGGTRIAIIVLVLGGVLIALASQLSIFR</sequence>